<dbReference type="EMBL" id="AVPF01000014">
    <property type="protein sequence ID" value="KGX89542.1"/>
    <property type="molecule type" value="Genomic_DNA"/>
</dbReference>
<dbReference type="RefSeq" id="WP_027445552.1">
    <property type="nucleotide sequence ID" value="NZ_AULJ01000012.1"/>
</dbReference>
<dbReference type="PANTHER" id="PTHR40045">
    <property type="entry name" value="YCGG FAMILY PROTEIN"/>
    <property type="match status" value="1"/>
</dbReference>
<dbReference type="AlphaFoldDB" id="A0A0A5I124"/>
<dbReference type="eggNOG" id="COG3403">
    <property type="taxonomic scope" value="Bacteria"/>
</dbReference>
<dbReference type="PANTHER" id="PTHR40045:SF1">
    <property type="entry name" value="YQCI_YCGG FAMILY PROTEIN"/>
    <property type="match status" value="1"/>
</dbReference>
<organism evidence="1 2">
    <name type="scientific">Pontibacillus marinus BH030004 = DSM 16465</name>
    <dbReference type="NCBI Taxonomy" id="1385511"/>
    <lineage>
        <taxon>Bacteria</taxon>
        <taxon>Bacillati</taxon>
        <taxon>Bacillota</taxon>
        <taxon>Bacilli</taxon>
        <taxon>Bacillales</taxon>
        <taxon>Bacillaceae</taxon>
        <taxon>Pontibacillus</taxon>
    </lineage>
</organism>
<dbReference type="STRING" id="1385511.GCA_000425225_01195"/>
<dbReference type="Pfam" id="PF08892">
    <property type="entry name" value="YqcI_YcgG"/>
    <property type="match status" value="1"/>
</dbReference>
<evidence type="ECO:0008006" key="3">
    <source>
        <dbReference type="Google" id="ProtNLM"/>
    </source>
</evidence>
<protein>
    <recommendedName>
        <fullName evidence="3">YqcI/YcgG family protein</fullName>
    </recommendedName>
</protein>
<evidence type="ECO:0000313" key="2">
    <source>
        <dbReference type="Proteomes" id="UP000030403"/>
    </source>
</evidence>
<keyword evidence="2" id="KW-1185">Reference proteome</keyword>
<dbReference type="Proteomes" id="UP000030403">
    <property type="component" value="Unassembled WGS sequence"/>
</dbReference>
<accession>A0A0A5I124</accession>
<dbReference type="InterPro" id="IPR014988">
    <property type="entry name" value="Uncharacterised_YqcI/YcgG"/>
</dbReference>
<evidence type="ECO:0000313" key="1">
    <source>
        <dbReference type="EMBL" id="KGX89542.1"/>
    </source>
</evidence>
<proteinExistence type="predicted"/>
<gene>
    <name evidence="1" type="ORF">N783_05405</name>
</gene>
<sequence>MSSLYTKSCIEETPDQLEHWQWSAFEQFTSMMINENHPYPCLPGKQGFLADSLRFGFAGDPRNKATIIHLAHLLKTYGTISRDTGKYASLVIFFDSRELEKGYTDVDHYQSLFWSILSQVHEQDEKPWPEEIPEDPSHHEWEFCFEGEPYFSFCATPAHTQRKSRSFPYFMLAFQPRWVFDELNDSTSLGRKMKKVIRERLEGYDGMTPHPDLKWYGQKDNHEWKQYFLHDDDSTPSKCPFMRMKQKFKEFGIKKS</sequence>
<name>A0A0A5I124_9BACI</name>
<reference evidence="1 2" key="1">
    <citation type="submission" date="2013-08" db="EMBL/GenBank/DDBJ databases">
        <authorList>
            <person name="Huang J."/>
            <person name="Wang G."/>
        </authorList>
    </citation>
    <scope>NUCLEOTIDE SEQUENCE [LARGE SCALE GENOMIC DNA]</scope>
    <source>
        <strain evidence="1 2">BH030004</strain>
    </source>
</reference>
<comment type="caution">
    <text evidence="1">The sequence shown here is derived from an EMBL/GenBank/DDBJ whole genome shotgun (WGS) entry which is preliminary data.</text>
</comment>